<evidence type="ECO:0000256" key="1">
    <source>
        <dbReference type="ARBA" id="ARBA00022679"/>
    </source>
</evidence>
<sequence length="241" mass="27414">MDVREARPQDRPAIRDVARRSLQTSYSLTPSAINGAVEEWYDENRLMEMLSDDDKLLLVATTDEQLVAFSESHRTDENTAELLWLHVDPDYRGESYGEVLYEETREHLAELGVTSIQARVLADNVGGNTFYQNRGLSKVGEEQVEIDGTSYVENVYAEVEQEGIEPLELTEQTVYIDHDNTEQGSIAPFRVIYTEEDGEDIYGYWCTKCETQANAMDAMGRIQCDTCGNARKPTRWDSAYL</sequence>
<dbReference type="EMBL" id="WUUT01000002">
    <property type="protein sequence ID" value="MXR51501.1"/>
    <property type="molecule type" value="Genomic_DNA"/>
</dbReference>
<evidence type="ECO:0000256" key="2">
    <source>
        <dbReference type="ARBA" id="ARBA00023315"/>
    </source>
</evidence>
<organism evidence="4 5">
    <name type="scientific">Halovenus carboxidivorans</name>
    <dbReference type="NCBI Taxonomy" id="2692199"/>
    <lineage>
        <taxon>Archaea</taxon>
        <taxon>Methanobacteriati</taxon>
        <taxon>Methanobacteriota</taxon>
        <taxon>Stenosarchaea group</taxon>
        <taxon>Halobacteria</taxon>
        <taxon>Halobacteriales</taxon>
        <taxon>Haloarculaceae</taxon>
        <taxon>Halovenus</taxon>
    </lineage>
</organism>
<dbReference type="Pfam" id="PF00583">
    <property type="entry name" value="Acetyltransf_1"/>
    <property type="match status" value="1"/>
</dbReference>
<keyword evidence="5" id="KW-1185">Reference proteome</keyword>
<dbReference type="PANTHER" id="PTHR43877">
    <property type="entry name" value="AMINOALKYLPHOSPHONATE N-ACETYLTRANSFERASE-RELATED-RELATED"/>
    <property type="match status" value="1"/>
</dbReference>
<keyword evidence="2" id="KW-0012">Acyltransferase</keyword>
<keyword evidence="1 4" id="KW-0808">Transferase</keyword>
<feature type="domain" description="N-acetyltransferase" evidence="3">
    <location>
        <begin position="1"/>
        <end position="158"/>
    </location>
</feature>
<name>A0A6B0T8G5_9EURY</name>
<evidence type="ECO:0000313" key="5">
    <source>
        <dbReference type="Proteomes" id="UP000466535"/>
    </source>
</evidence>
<dbReference type="OrthoDB" id="156446at2157"/>
<evidence type="ECO:0000313" key="4">
    <source>
        <dbReference type="EMBL" id="MXR51501.1"/>
    </source>
</evidence>
<gene>
    <name evidence="4" type="ORF">GRX03_07775</name>
</gene>
<reference evidence="4 5" key="1">
    <citation type="submission" date="2019-12" db="EMBL/GenBank/DDBJ databases">
        <title>Isolation and characterization of three novel carbon monoxide-oxidizing members of Halobacteria from salione crusts and soils.</title>
        <authorList>
            <person name="Myers M.R."/>
            <person name="King G.M."/>
        </authorList>
    </citation>
    <scope>NUCLEOTIDE SEQUENCE [LARGE SCALE GENOMIC DNA]</scope>
    <source>
        <strain evidence="4 5">WSH3</strain>
    </source>
</reference>
<protein>
    <submittedName>
        <fullName evidence="4">GNAT family N-acetyltransferase</fullName>
    </submittedName>
</protein>
<dbReference type="Proteomes" id="UP000466535">
    <property type="component" value="Unassembled WGS sequence"/>
</dbReference>
<dbReference type="InterPro" id="IPR000182">
    <property type="entry name" value="GNAT_dom"/>
</dbReference>
<proteinExistence type="predicted"/>
<dbReference type="SUPFAM" id="SSF55729">
    <property type="entry name" value="Acyl-CoA N-acyltransferases (Nat)"/>
    <property type="match status" value="1"/>
</dbReference>
<dbReference type="AlphaFoldDB" id="A0A6B0T8G5"/>
<dbReference type="PANTHER" id="PTHR43877:SF1">
    <property type="entry name" value="ACETYLTRANSFERASE"/>
    <property type="match status" value="1"/>
</dbReference>
<dbReference type="CDD" id="cd04301">
    <property type="entry name" value="NAT_SF"/>
    <property type="match status" value="1"/>
</dbReference>
<evidence type="ECO:0000259" key="3">
    <source>
        <dbReference type="PROSITE" id="PS51186"/>
    </source>
</evidence>
<dbReference type="Pfam" id="PF19133">
    <property type="entry name" value="DUF5816"/>
    <property type="match status" value="1"/>
</dbReference>
<accession>A0A6B0T8G5</accession>
<dbReference type="Gene3D" id="3.40.630.30">
    <property type="match status" value="1"/>
</dbReference>
<comment type="caution">
    <text evidence="4">The sequence shown here is derived from an EMBL/GenBank/DDBJ whole genome shotgun (WGS) entry which is preliminary data.</text>
</comment>
<dbReference type="InterPro" id="IPR050832">
    <property type="entry name" value="Bact_Acetyltransf"/>
</dbReference>
<dbReference type="InterPro" id="IPR016181">
    <property type="entry name" value="Acyl_CoA_acyltransferase"/>
</dbReference>
<dbReference type="GO" id="GO:0016747">
    <property type="term" value="F:acyltransferase activity, transferring groups other than amino-acyl groups"/>
    <property type="evidence" value="ECO:0007669"/>
    <property type="project" value="InterPro"/>
</dbReference>
<dbReference type="PROSITE" id="PS51186">
    <property type="entry name" value="GNAT"/>
    <property type="match status" value="1"/>
</dbReference>
<dbReference type="InterPro" id="IPR043854">
    <property type="entry name" value="DUF5816"/>
</dbReference>
<dbReference type="RefSeq" id="WP_159763623.1">
    <property type="nucleotide sequence ID" value="NZ_WUUT01000002.1"/>
</dbReference>